<keyword evidence="1" id="KW-0812">Transmembrane</keyword>
<protein>
    <submittedName>
        <fullName evidence="2">Uncharacterized protein</fullName>
    </submittedName>
</protein>
<name>A0A017T4W1_9BACT</name>
<dbReference type="OrthoDB" id="4555046at2"/>
<dbReference type="eggNOG" id="ENOG50319D7">
    <property type="taxonomic scope" value="Bacteria"/>
</dbReference>
<dbReference type="Pfam" id="PF20293">
    <property type="entry name" value="MC6"/>
    <property type="match status" value="1"/>
</dbReference>
<dbReference type="EMBL" id="ASRX01000037">
    <property type="protein sequence ID" value="EYF04274.1"/>
    <property type="molecule type" value="Genomic_DNA"/>
</dbReference>
<organism evidence="2 3">
    <name type="scientific">Chondromyces apiculatus DSM 436</name>
    <dbReference type="NCBI Taxonomy" id="1192034"/>
    <lineage>
        <taxon>Bacteria</taxon>
        <taxon>Pseudomonadati</taxon>
        <taxon>Myxococcota</taxon>
        <taxon>Polyangia</taxon>
        <taxon>Polyangiales</taxon>
        <taxon>Polyangiaceae</taxon>
        <taxon>Chondromyces</taxon>
    </lineage>
</organism>
<comment type="caution">
    <text evidence="2">The sequence shown here is derived from an EMBL/GenBank/DDBJ whole genome shotgun (WGS) entry which is preliminary data.</text>
</comment>
<accession>A0A017T4W1</accession>
<reference evidence="2 3" key="1">
    <citation type="submission" date="2013-05" db="EMBL/GenBank/DDBJ databases">
        <title>Genome assembly of Chondromyces apiculatus DSM 436.</title>
        <authorList>
            <person name="Sharma G."/>
            <person name="Khatri I."/>
            <person name="Kaur C."/>
            <person name="Mayilraj S."/>
            <person name="Subramanian S."/>
        </authorList>
    </citation>
    <scope>NUCLEOTIDE SEQUENCE [LARGE SCALE GENOMIC DNA]</scope>
    <source>
        <strain evidence="2 3">DSM 436</strain>
    </source>
</reference>
<gene>
    <name evidence="2" type="ORF">CAP_4751</name>
</gene>
<dbReference type="RefSeq" id="WP_044244617.1">
    <property type="nucleotide sequence ID" value="NZ_ASRX01000037.1"/>
</dbReference>
<dbReference type="AlphaFoldDB" id="A0A017T4W1"/>
<proteinExistence type="predicted"/>
<evidence type="ECO:0000313" key="2">
    <source>
        <dbReference type="EMBL" id="EYF04274.1"/>
    </source>
</evidence>
<dbReference type="STRING" id="1192034.CAP_4751"/>
<keyword evidence="3" id="KW-1185">Reference proteome</keyword>
<dbReference type="Proteomes" id="UP000019678">
    <property type="component" value="Unassembled WGS sequence"/>
</dbReference>
<dbReference type="InterPro" id="IPR046897">
    <property type="entry name" value="ABC-3C_MC6"/>
</dbReference>
<keyword evidence="1" id="KW-1133">Transmembrane helix</keyword>
<feature type="transmembrane region" description="Helical" evidence="1">
    <location>
        <begin position="50"/>
        <end position="68"/>
    </location>
</feature>
<sequence>MILPSKHLREDRALLTIGAEHLQLLSEPKTVSRLWSDMKRRREAAGPLSYDWFILGLDLLFAMGLVAFERGRVQKTRSVA</sequence>
<evidence type="ECO:0000256" key="1">
    <source>
        <dbReference type="SAM" id="Phobius"/>
    </source>
</evidence>
<keyword evidence="1" id="KW-0472">Membrane</keyword>
<evidence type="ECO:0000313" key="3">
    <source>
        <dbReference type="Proteomes" id="UP000019678"/>
    </source>
</evidence>